<comment type="caution">
    <text evidence="1">The sequence shown here is derived from an EMBL/GenBank/DDBJ whole genome shotgun (WGS) entry which is preliminary data.</text>
</comment>
<evidence type="ECO:0000313" key="1">
    <source>
        <dbReference type="EMBL" id="RQH17113.1"/>
    </source>
</evidence>
<organism evidence="1 2">
    <name type="scientific">Okeania hirsuta</name>
    <dbReference type="NCBI Taxonomy" id="1458930"/>
    <lineage>
        <taxon>Bacteria</taxon>
        <taxon>Bacillati</taxon>
        <taxon>Cyanobacteriota</taxon>
        <taxon>Cyanophyceae</taxon>
        <taxon>Oscillatoriophycideae</taxon>
        <taxon>Oscillatoriales</taxon>
        <taxon>Microcoleaceae</taxon>
        <taxon>Okeania</taxon>
    </lineage>
</organism>
<evidence type="ECO:0000313" key="2">
    <source>
        <dbReference type="Proteomes" id="UP000269154"/>
    </source>
</evidence>
<proteinExistence type="predicted"/>
<dbReference type="Proteomes" id="UP000269154">
    <property type="component" value="Unassembled WGS sequence"/>
</dbReference>
<feature type="non-terminal residue" evidence="1">
    <location>
        <position position="1"/>
    </location>
</feature>
<gene>
    <name evidence="1" type="ORF">D5R40_33530</name>
</gene>
<keyword evidence="2" id="KW-1185">Reference proteome</keyword>
<dbReference type="AlphaFoldDB" id="A0A3N6NPS4"/>
<name>A0A3N6NPS4_9CYAN</name>
<accession>A0A3N6NPS4</accession>
<dbReference type="EMBL" id="RCBY01000519">
    <property type="protein sequence ID" value="RQH17113.1"/>
    <property type="molecule type" value="Genomic_DNA"/>
</dbReference>
<protein>
    <submittedName>
        <fullName evidence="1">Uncharacterized protein</fullName>
    </submittedName>
</protein>
<dbReference type="RefSeq" id="WP_205127828.1">
    <property type="nucleotide sequence ID" value="NZ_CAWOLW010000467.1"/>
</dbReference>
<sequence>ELPPKNANLAPIWDRFLLRLEMGNIKQFGNFLTMITDVKDVYEDDISEKLKLSNRELDEWSSLIDKVEVGPEVLNTIQVVKVKIEEHNVPSSSMTEGGKK</sequence>
<reference evidence="1 2" key="1">
    <citation type="journal article" date="2018" name="ACS Chem. Biol.">
        <title>Ketoreductase domain dysfunction expands chemodiversity: malyngamide biosynthesis in the cyanobacterium Okeania hirsuta.</title>
        <authorList>
            <person name="Moss N.A."/>
            <person name="Leao T."/>
            <person name="Rankin M."/>
            <person name="McCullough T.M."/>
            <person name="Qu P."/>
            <person name="Korobeynikov A."/>
            <person name="Smith J.L."/>
            <person name="Gerwick L."/>
            <person name="Gerwick W.H."/>
        </authorList>
    </citation>
    <scope>NUCLEOTIDE SEQUENCE [LARGE SCALE GENOMIC DNA]</scope>
    <source>
        <strain evidence="1 2">PAB10Feb10-1</strain>
    </source>
</reference>